<dbReference type="Gene3D" id="3.20.20.60">
    <property type="entry name" value="Phosphoenolpyruvate-binding domains"/>
    <property type="match status" value="1"/>
</dbReference>
<dbReference type="InterPro" id="IPR018523">
    <property type="entry name" value="Isocitrate_lyase_ph_CS"/>
</dbReference>
<dbReference type="InterPro" id="IPR039556">
    <property type="entry name" value="ICL/PEPM"/>
</dbReference>
<dbReference type="CDD" id="cd00377">
    <property type="entry name" value="ICL_PEPM"/>
    <property type="match status" value="1"/>
</dbReference>
<dbReference type="EMBL" id="CP159510">
    <property type="protein sequence ID" value="XCJ18073.1"/>
    <property type="molecule type" value="Genomic_DNA"/>
</dbReference>
<dbReference type="InterPro" id="IPR015813">
    <property type="entry name" value="Pyrv/PenolPyrv_kinase-like_dom"/>
</dbReference>
<proteinExistence type="predicted"/>
<dbReference type="AlphaFoldDB" id="A0AAU8II99"/>
<organism evidence="1">
    <name type="scientific">Sporolactobacillus sp. Y61</name>
    <dbReference type="NCBI Taxonomy" id="3160863"/>
    <lineage>
        <taxon>Bacteria</taxon>
        <taxon>Bacillati</taxon>
        <taxon>Bacillota</taxon>
        <taxon>Bacilli</taxon>
        <taxon>Bacillales</taxon>
        <taxon>Sporolactobacillaceae</taxon>
        <taxon>Sporolactobacillus</taxon>
    </lineage>
</organism>
<dbReference type="PROSITE" id="PS00161">
    <property type="entry name" value="ISOCITRATE_LYASE"/>
    <property type="match status" value="1"/>
</dbReference>
<reference evidence="1" key="1">
    <citation type="submission" date="2024-06" db="EMBL/GenBank/DDBJ databases">
        <authorList>
            <person name="Fan A."/>
            <person name="Zhang F.Y."/>
            <person name="Zhang L."/>
        </authorList>
    </citation>
    <scope>NUCLEOTIDE SEQUENCE</scope>
    <source>
        <strain evidence="1">Y61</strain>
    </source>
</reference>
<gene>
    <name evidence="1" type="ORF">ABNN70_06415</name>
</gene>
<accession>A0AAU8II99</accession>
<dbReference type="PANTHER" id="PTHR42905">
    <property type="entry name" value="PHOSPHOENOLPYRUVATE CARBOXYLASE"/>
    <property type="match status" value="1"/>
</dbReference>
<evidence type="ECO:0000313" key="1">
    <source>
        <dbReference type="EMBL" id="XCJ18073.1"/>
    </source>
</evidence>
<dbReference type="Pfam" id="PF13714">
    <property type="entry name" value="PEP_mutase"/>
    <property type="match status" value="1"/>
</dbReference>
<protein>
    <submittedName>
        <fullName evidence="1">Oxaloacetate decarboxylase</fullName>
    </submittedName>
</protein>
<dbReference type="SUPFAM" id="SSF51621">
    <property type="entry name" value="Phosphoenolpyruvate/pyruvate domain"/>
    <property type="match status" value="1"/>
</dbReference>
<dbReference type="RefSeq" id="WP_129930367.1">
    <property type="nucleotide sequence ID" value="NZ_CP159510.1"/>
</dbReference>
<dbReference type="InterPro" id="IPR040442">
    <property type="entry name" value="Pyrv_kinase-like_dom_sf"/>
</dbReference>
<name>A0AAU8II99_9BACL</name>
<dbReference type="PANTHER" id="PTHR42905:SF5">
    <property type="entry name" value="CARBOXYVINYL-CARBOXYPHOSPHONATE PHOSPHORYLMUTASE, CHLOROPLASTIC"/>
    <property type="match status" value="1"/>
</dbReference>
<dbReference type="GO" id="GO:0016833">
    <property type="term" value="F:oxo-acid-lyase activity"/>
    <property type="evidence" value="ECO:0007669"/>
    <property type="project" value="UniProtKB-ARBA"/>
</dbReference>
<sequence length="293" mass="32716">MKADRMRARFNQLVHQPEIISMVACPDSLSAKIAEKIGFKAIFQAGYTTSASELAMPDRGIADFGMMVNRAREIVNCVDIPVFADADTGYGNLKNVVRTVRCYEAIGVAGLFLEDQIWPKRCGHMDGKSVIPMEEMVEKIRVAASARRHRDFLIMSRTDARAVYGLEEAIRRSQACRQAGADMIFIEAPQSTGELKKIAAAFPDIPLMANMIEHGKTPLLTAGELQKLGFRIVVHPTLLAYAQTFAEQEVLQELHEKQTTAGVIDRLVPFDQFNHFIGLDEVNALEKRYTRQS</sequence>